<comment type="subcellular location">
    <subcellularLocation>
        <location evidence="1">Nucleus</location>
    </subcellularLocation>
</comment>
<evidence type="ECO:0000256" key="3">
    <source>
        <dbReference type="ARBA" id="ARBA00022884"/>
    </source>
</evidence>
<dbReference type="Pfam" id="PF00076">
    <property type="entry name" value="RRM_1"/>
    <property type="match status" value="1"/>
</dbReference>
<protein>
    <recommendedName>
        <fullName evidence="8">RRM domain-containing protein</fullName>
    </recommendedName>
</protein>
<dbReference type="STRING" id="7260.B4MST2"/>
<proteinExistence type="predicted"/>
<dbReference type="Proteomes" id="UP000007798">
    <property type="component" value="Unassembled WGS sequence"/>
</dbReference>
<evidence type="ECO:0000256" key="2">
    <source>
        <dbReference type="ARBA" id="ARBA00022664"/>
    </source>
</evidence>
<dbReference type="InParanoid" id="B4MST2"/>
<dbReference type="InterPro" id="IPR012677">
    <property type="entry name" value="Nucleotide-bd_a/b_plait_sf"/>
</dbReference>
<name>B4MST2_DROWI</name>
<dbReference type="InterPro" id="IPR000504">
    <property type="entry name" value="RRM_dom"/>
</dbReference>
<dbReference type="eggNOG" id="KOG0118">
    <property type="taxonomic scope" value="Eukaryota"/>
</dbReference>
<keyword evidence="3 6" id="KW-0694">RNA-binding</keyword>
<reference evidence="9 10" key="1">
    <citation type="journal article" date="2007" name="Nature">
        <title>Evolution of genes and genomes on the Drosophila phylogeny.</title>
        <authorList>
            <consortium name="Drosophila 12 Genomes Consortium"/>
            <person name="Clark A.G."/>
            <person name="Eisen M.B."/>
            <person name="Smith D.R."/>
            <person name="Bergman C.M."/>
            <person name="Oliver B."/>
            <person name="Markow T.A."/>
            <person name="Kaufman T.C."/>
            <person name="Kellis M."/>
            <person name="Gelbart W."/>
            <person name="Iyer V.N."/>
            <person name="Pollard D.A."/>
            <person name="Sackton T.B."/>
            <person name="Larracuente A.M."/>
            <person name="Singh N.D."/>
            <person name="Abad J.P."/>
            <person name="Abt D.N."/>
            <person name="Adryan B."/>
            <person name="Aguade M."/>
            <person name="Akashi H."/>
            <person name="Anderson W.W."/>
            <person name="Aquadro C.F."/>
            <person name="Ardell D.H."/>
            <person name="Arguello R."/>
            <person name="Artieri C.G."/>
            <person name="Barbash D.A."/>
            <person name="Barker D."/>
            <person name="Barsanti P."/>
            <person name="Batterham P."/>
            <person name="Batzoglou S."/>
            <person name="Begun D."/>
            <person name="Bhutkar A."/>
            <person name="Blanco E."/>
            <person name="Bosak S.A."/>
            <person name="Bradley R.K."/>
            <person name="Brand A.D."/>
            <person name="Brent M.R."/>
            <person name="Brooks A.N."/>
            <person name="Brown R.H."/>
            <person name="Butlin R.K."/>
            <person name="Caggese C."/>
            <person name="Calvi B.R."/>
            <person name="Bernardo de Carvalho A."/>
            <person name="Caspi A."/>
            <person name="Castrezana S."/>
            <person name="Celniker S.E."/>
            <person name="Chang J.L."/>
            <person name="Chapple C."/>
            <person name="Chatterji S."/>
            <person name="Chinwalla A."/>
            <person name="Civetta A."/>
            <person name="Clifton S.W."/>
            <person name="Comeron J.M."/>
            <person name="Costello J.C."/>
            <person name="Coyne J.A."/>
            <person name="Daub J."/>
            <person name="David R.G."/>
            <person name="Delcher A.L."/>
            <person name="Delehaunty K."/>
            <person name="Do C.B."/>
            <person name="Ebling H."/>
            <person name="Edwards K."/>
            <person name="Eickbush T."/>
            <person name="Evans J.D."/>
            <person name="Filipski A."/>
            <person name="Findeiss S."/>
            <person name="Freyhult E."/>
            <person name="Fulton L."/>
            <person name="Fulton R."/>
            <person name="Garcia A.C."/>
            <person name="Gardiner A."/>
            <person name="Garfield D.A."/>
            <person name="Garvin B.E."/>
            <person name="Gibson G."/>
            <person name="Gilbert D."/>
            <person name="Gnerre S."/>
            <person name="Godfrey J."/>
            <person name="Good R."/>
            <person name="Gotea V."/>
            <person name="Gravely B."/>
            <person name="Greenberg A.J."/>
            <person name="Griffiths-Jones S."/>
            <person name="Gross S."/>
            <person name="Guigo R."/>
            <person name="Gustafson E.A."/>
            <person name="Haerty W."/>
            <person name="Hahn M.W."/>
            <person name="Halligan D.L."/>
            <person name="Halpern A.L."/>
            <person name="Halter G.M."/>
            <person name="Han M.V."/>
            <person name="Heger A."/>
            <person name="Hillier L."/>
            <person name="Hinrichs A.S."/>
            <person name="Holmes I."/>
            <person name="Hoskins R.A."/>
            <person name="Hubisz M.J."/>
            <person name="Hultmark D."/>
            <person name="Huntley M.A."/>
            <person name="Jaffe D.B."/>
            <person name="Jagadeeshan S."/>
            <person name="Jeck W.R."/>
            <person name="Johnson J."/>
            <person name="Jones C.D."/>
            <person name="Jordan W.C."/>
            <person name="Karpen G.H."/>
            <person name="Kataoka E."/>
            <person name="Keightley P.D."/>
            <person name="Kheradpour P."/>
            <person name="Kirkness E.F."/>
            <person name="Koerich L.B."/>
            <person name="Kristiansen K."/>
            <person name="Kudrna D."/>
            <person name="Kulathinal R.J."/>
            <person name="Kumar S."/>
            <person name="Kwok R."/>
            <person name="Lander E."/>
            <person name="Langley C.H."/>
            <person name="Lapoint R."/>
            <person name="Lazzaro B.P."/>
            <person name="Lee S.J."/>
            <person name="Levesque L."/>
            <person name="Li R."/>
            <person name="Lin C.F."/>
            <person name="Lin M.F."/>
            <person name="Lindblad-Toh K."/>
            <person name="Llopart A."/>
            <person name="Long M."/>
            <person name="Low L."/>
            <person name="Lozovsky E."/>
            <person name="Lu J."/>
            <person name="Luo M."/>
            <person name="Machado C.A."/>
            <person name="Makalowski W."/>
            <person name="Marzo M."/>
            <person name="Matsuda M."/>
            <person name="Matzkin L."/>
            <person name="McAllister B."/>
            <person name="McBride C.S."/>
            <person name="McKernan B."/>
            <person name="McKernan K."/>
            <person name="Mendez-Lago M."/>
            <person name="Minx P."/>
            <person name="Mollenhauer M.U."/>
            <person name="Montooth K."/>
            <person name="Mount S.M."/>
            <person name="Mu X."/>
            <person name="Myers E."/>
            <person name="Negre B."/>
            <person name="Newfeld S."/>
            <person name="Nielsen R."/>
            <person name="Noor M.A."/>
            <person name="O'Grady P."/>
            <person name="Pachter L."/>
            <person name="Papaceit M."/>
            <person name="Parisi M.J."/>
            <person name="Parisi M."/>
            <person name="Parts L."/>
            <person name="Pedersen J.S."/>
            <person name="Pesole G."/>
            <person name="Phillippy A.M."/>
            <person name="Ponting C.P."/>
            <person name="Pop M."/>
            <person name="Porcelli D."/>
            <person name="Powell J.R."/>
            <person name="Prohaska S."/>
            <person name="Pruitt K."/>
            <person name="Puig M."/>
            <person name="Quesneville H."/>
            <person name="Ram K.R."/>
            <person name="Rand D."/>
            <person name="Rasmussen M.D."/>
            <person name="Reed L.K."/>
            <person name="Reenan R."/>
            <person name="Reily A."/>
            <person name="Remington K.A."/>
            <person name="Rieger T.T."/>
            <person name="Ritchie M.G."/>
            <person name="Robin C."/>
            <person name="Rogers Y.H."/>
            <person name="Rohde C."/>
            <person name="Rozas J."/>
            <person name="Rubenfield M.J."/>
            <person name="Ruiz A."/>
            <person name="Russo S."/>
            <person name="Salzberg S.L."/>
            <person name="Sanchez-Gracia A."/>
            <person name="Saranga D.J."/>
            <person name="Sato H."/>
            <person name="Schaeffer S.W."/>
            <person name="Schatz M.C."/>
            <person name="Schlenke T."/>
            <person name="Schwartz R."/>
            <person name="Segarra C."/>
            <person name="Singh R.S."/>
            <person name="Sirot L."/>
            <person name="Sirota M."/>
            <person name="Sisneros N.B."/>
            <person name="Smith C.D."/>
            <person name="Smith T.F."/>
            <person name="Spieth J."/>
            <person name="Stage D.E."/>
            <person name="Stark A."/>
            <person name="Stephan W."/>
            <person name="Strausberg R.L."/>
            <person name="Strempel S."/>
            <person name="Sturgill D."/>
            <person name="Sutton G."/>
            <person name="Sutton G.G."/>
            <person name="Tao W."/>
            <person name="Teichmann S."/>
            <person name="Tobari Y.N."/>
            <person name="Tomimura Y."/>
            <person name="Tsolas J.M."/>
            <person name="Valente V.L."/>
            <person name="Venter E."/>
            <person name="Venter J.C."/>
            <person name="Vicario S."/>
            <person name="Vieira F.G."/>
            <person name="Vilella A.J."/>
            <person name="Villasante A."/>
            <person name="Walenz B."/>
            <person name="Wang J."/>
            <person name="Wasserman M."/>
            <person name="Watts T."/>
            <person name="Wilson D."/>
            <person name="Wilson R.K."/>
            <person name="Wing R.A."/>
            <person name="Wolfner M.F."/>
            <person name="Wong A."/>
            <person name="Wong G.K."/>
            <person name="Wu C.I."/>
            <person name="Wu G."/>
            <person name="Yamamoto D."/>
            <person name="Yang H.P."/>
            <person name="Yang S.P."/>
            <person name="Yorke J.A."/>
            <person name="Yoshida K."/>
            <person name="Zdobnov E."/>
            <person name="Zhang P."/>
            <person name="Zhang Y."/>
            <person name="Zimin A.V."/>
            <person name="Baldwin J."/>
            <person name="Abdouelleil A."/>
            <person name="Abdulkadir J."/>
            <person name="Abebe A."/>
            <person name="Abera B."/>
            <person name="Abreu J."/>
            <person name="Acer S.C."/>
            <person name="Aftuck L."/>
            <person name="Alexander A."/>
            <person name="An P."/>
            <person name="Anderson E."/>
            <person name="Anderson S."/>
            <person name="Arachi H."/>
            <person name="Azer M."/>
            <person name="Bachantsang P."/>
            <person name="Barry A."/>
            <person name="Bayul T."/>
            <person name="Berlin A."/>
            <person name="Bessette D."/>
            <person name="Bloom T."/>
            <person name="Blye J."/>
            <person name="Boguslavskiy L."/>
            <person name="Bonnet C."/>
            <person name="Boukhgalter B."/>
            <person name="Bourzgui I."/>
            <person name="Brown A."/>
            <person name="Cahill P."/>
            <person name="Channer S."/>
            <person name="Cheshatsang Y."/>
            <person name="Chuda L."/>
            <person name="Citroen M."/>
            <person name="Collymore A."/>
            <person name="Cooke P."/>
            <person name="Costello M."/>
            <person name="D'Aco K."/>
            <person name="Daza R."/>
            <person name="De Haan G."/>
            <person name="DeGray S."/>
            <person name="DeMaso C."/>
            <person name="Dhargay N."/>
            <person name="Dooley K."/>
            <person name="Dooley E."/>
            <person name="Doricent M."/>
            <person name="Dorje P."/>
            <person name="Dorjee K."/>
            <person name="Dupes A."/>
            <person name="Elong R."/>
            <person name="Falk J."/>
            <person name="Farina A."/>
            <person name="Faro S."/>
            <person name="Ferguson D."/>
            <person name="Fisher S."/>
            <person name="Foley C.D."/>
            <person name="Franke A."/>
            <person name="Friedrich D."/>
            <person name="Gadbois L."/>
            <person name="Gearin G."/>
            <person name="Gearin C.R."/>
            <person name="Giannoukos G."/>
            <person name="Goode T."/>
            <person name="Graham J."/>
            <person name="Grandbois E."/>
            <person name="Grewal S."/>
            <person name="Gyaltsen K."/>
            <person name="Hafez N."/>
            <person name="Hagos B."/>
            <person name="Hall J."/>
            <person name="Henson C."/>
            <person name="Hollinger A."/>
            <person name="Honan T."/>
            <person name="Huard M.D."/>
            <person name="Hughes L."/>
            <person name="Hurhula B."/>
            <person name="Husby M.E."/>
            <person name="Kamat A."/>
            <person name="Kanga B."/>
            <person name="Kashin S."/>
            <person name="Khazanovich D."/>
            <person name="Kisner P."/>
            <person name="Lance K."/>
            <person name="Lara M."/>
            <person name="Lee W."/>
            <person name="Lennon N."/>
            <person name="Letendre F."/>
            <person name="LeVine R."/>
            <person name="Lipovsky A."/>
            <person name="Liu X."/>
            <person name="Liu J."/>
            <person name="Liu S."/>
            <person name="Lokyitsang T."/>
            <person name="Lokyitsang Y."/>
            <person name="Lubonja R."/>
            <person name="Lui A."/>
            <person name="MacDonald P."/>
            <person name="Magnisalis V."/>
            <person name="Maru K."/>
            <person name="Matthews C."/>
            <person name="McCusker W."/>
            <person name="McDonough S."/>
            <person name="Mehta T."/>
            <person name="Meldrim J."/>
            <person name="Meneus L."/>
            <person name="Mihai O."/>
            <person name="Mihalev A."/>
            <person name="Mihova T."/>
            <person name="Mittelman R."/>
            <person name="Mlenga V."/>
            <person name="Montmayeur A."/>
            <person name="Mulrain L."/>
            <person name="Navidi A."/>
            <person name="Naylor J."/>
            <person name="Negash T."/>
            <person name="Nguyen T."/>
            <person name="Nguyen N."/>
            <person name="Nicol R."/>
            <person name="Norbu C."/>
            <person name="Norbu N."/>
            <person name="Novod N."/>
            <person name="O'Neill B."/>
            <person name="Osman S."/>
            <person name="Markiewicz E."/>
            <person name="Oyono O.L."/>
            <person name="Patti C."/>
            <person name="Phunkhang P."/>
            <person name="Pierre F."/>
            <person name="Priest M."/>
            <person name="Raghuraman S."/>
            <person name="Rege F."/>
            <person name="Reyes R."/>
            <person name="Rise C."/>
            <person name="Rogov P."/>
            <person name="Ross K."/>
            <person name="Ryan E."/>
            <person name="Settipalli S."/>
            <person name="Shea T."/>
            <person name="Sherpa N."/>
            <person name="Shi L."/>
            <person name="Shih D."/>
            <person name="Sparrow T."/>
            <person name="Spaulding J."/>
            <person name="Stalker J."/>
            <person name="Stange-Thomann N."/>
            <person name="Stavropoulos S."/>
            <person name="Stone C."/>
            <person name="Strader C."/>
            <person name="Tesfaye S."/>
            <person name="Thomson T."/>
            <person name="Thoulutsang Y."/>
            <person name="Thoulutsang D."/>
            <person name="Topham K."/>
            <person name="Topping I."/>
            <person name="Tsamla T."/>
            <person name="Vassiliev H."/>
            <person name="Vo A."/>
            <person name="Wangchuk T."/>
            <person name="Wangdi T."/>
            <person name="Weiand M."/>
            <person name="Wilkinson J."/>
            <person name="Wilson A."/>
            <person name="Yadav S."/>
            <person name="Young G."/>
            <person name="Yu Q."/>
            <person name="Zembek L."/>
            <person name="Zhong D."/>
            <person name="Zimmer A."/>
            <person name="Zwirko Z."/>
            <person name="Jaffe D.B."/>
            <person name="Alvarez P."/>
            <person name="Brockman W."/>
            <person name="Butler J."/>
            <person name="Chin C."/>
            <person name="Gnerre S."/>
            <person name="Grabherr M."/>
            <person name="Kleber M."/>
            <person name="Mauceli E."/>
            <person name="MacCallum I."/>
        </authorList>
    </citation>
    <scope>NUCLEOTIDE SEQUENCE [LARGE SCALE GENOMIC DNA]</scope>
    <source>
        <strain evidence="10">Tucson 14030-0811.24</strain>
    </source>
</reference>
<gene>
    <name evidence="9" type="primary">Dwil\GK19840</name>
    <name evidence="9" type="ORF">Dwil_GK19840</name>
</gene>
<dbReference type="InterPro" id="IPR035979">
    <property type="entry name" value="RBD_domain_sf"/>
</dbReference>
<dbReference type="SMART" id="SM00360">
    <property type="entry name" value="RRM"/>
    <property type="match status" value="1"/>
</dbReference>
<sequence length="408" mass="46025">MPKIKSKDEPPVKKSRTEKKKKENLPKAKVQAPIRTSHKKETTLLKHKLKVVASSSESSTDGSSYSSDSSESSSLDSSSYSSDEAEAEAEDPSPQGRKKGSSKMKARHESSYGEAVSRLSSMNGCSKRKVTAQTVGLKPVGRSCSASAVKSNTNQKSNQTKQKDSKDKEKDGEKEKIKDQSRSQSQSKLINVTHKTRCVRRGPTTPPDPKDSQAANIDGKSRKHNHQTTKDGSSTRRSHTRSLSRGYSPKRFNQRSHNNRQNTSNVRLHIKGLTRQVTKQHIVEIFGHFGVLTNVDFPMDRYQGRMGRGYAFVEYASPQDCECALKHMNGGQIDDKTVIVSPFQEKMLRAPWRQGRRFTPSRRRFIRSRSGERRNRRSSSRHSSCSESRSRSCSGPRYDDYRRRRSNS</sequence>
<dbReference type="PANTHER" id="PTHR15481:SF0">
    <property type="entry name" value="LD23870P-RELATED"/>
    <property type="match status" value="1"/>
</dbReference>
<feature type="compositionally biased region" description="Low complexity" evidence="7">
    <location>
        <begin position="53"/>
        <end position="82"/>
    </location>
</feature>
<feature type="region of interest" description="Disordered" evidence="7">
    <location>
        <begin position="1"/>
        <end position="266"/>
    </location>
</feature>
<dbReference type="EMBL" id="CH963851">
    <property type="protein sequence ID" value="EDW75171.2"/>
    <property type="molecule type" value="Genomic_DNA"/>
</dbReference>
<dbReference type="GO" id="GO:0005737">
    <property type="term" value="C:cytoplasm"/>
    <property type="evidence" value="ECO:0007669"/>
    <property type="project" value="TreeGrafter"/>
</dbReference>
<dbReference type="SUPFAM" id="SSF54928">
    <property type="entry name" value="RNA-binding domain, RBD"/>
    <property type="match status" value="1"/>
</dbReference>
<evidence type="ECO:0000256" key="7">
    <source>
        <dbReference type="SAM" id="MobiDB-lite"/>
    </source>
</evidence>
<evidence type="ECO:0000256" key="4">
    <source>
        <dbReference type="ARBA" id="ARBA00023187"/>
    </source>
</evidence>
<evidence type="ECO:0000313" key="10">
    <source>
        <dbReference type="Proteomes" id="UP000007798"/>
    </source>
</evidence>
<dbReference type="InterPro" id="IPR034201">
    <property type="entry name" value="RNPS1_RRM"/>
</dbReference>
<keyword evidence="5" id="KW-0539">Nucleus</keyword>
<dbReference type="OrthoDB" id="252020at2759"/>
<feature type="compositionally biased region" description="Basic residues" evidence="7">
    <location>
        <begin position="96"/>
        <end position="106"/>
    </location>
</feature>
<feature type="region of interest" description="Disordered" evidence="7">
    <location>
        <begin position="366"/>
        <end position="408"/>
    </location>
</feature>
<dbReference type="GO" id="GO:0003723">
    <property type="term" value="F:RNA binding"/>
    <property type="evidence" value="ECO:0007669"/>
    <property type="project" value="UniProtKB-UniRule"/>
</dbReference>
<accession>B4MST2</accession>
<evidence type="ECO:0000256" key="6">
    <source>
        <dbReference type="PROSITE-ProRule" id="PRU00176"/>
    </source>
</evidence>
<dbReference type="GO" id="GO:0000398">
    <property type="term" value="P:mRNA splicing, via spliceosome"/>
    <property type="evidence" value="ECO:0007669"/>
    <property type="project" value="TreeGrafter"/>
</dbReference>
<dbReference type="CDD" id="cd12365">
    <property type="entry name" value="RRM_RNPS1"/>
    <property type="match status" value="1"/>
</dbReference>
<feature type="compositionally biased region" description="Basic and acidic residues" evidence="7">
    <location>
        <begin position="161"/>
        <end position="181"/>
    </location>
</feature>
<dbReference type="GO" id="GO:0005654">
    <property type="term" value="C:nucleoplasm"/>
    <property type="evidence" value="ECO:0007669"/>
    <property type="project" value="TreeGrafter"/>
</dbReference>
<feature type="compositionally biased region" description="Low complexity" evidence="7">
    <location>
        <begin position="381"/>
        <end position="396"/>
    </location>
</feature>
<dbReference type="GO" id="GO:0061574">
    <property type="term" value="C:ASAP complex"/>
    <property type="evidence" value="ECO:0007669"/>
    <property type="project" value="TreeGrafter"/>
</dbReference>
<dbReference type="Gene3D" id="3.30.70.330">
    <property type="match status" value="1"/>
</dbReference>
<feature type="compositionally biased region" description="Basic and acidic residues" evidence="7">
    <location>
        <begin position="1"/>
        <end position="12"/>
    </location>
</feature>
<dbReference type="SMR" id="B4MST2"/>
<feature type="domain" description="RRM" evidence="8">
    <location>
        <begin position="266"/>
        <end position="345"/>
    </location>
</feature>
<evidence type="ECO:0000256" key="1">
    <source>
        <dbReference type="ARBA" id="ARBA00004123"/>
    </source>
</evidence>
<dbReference type="PROSITE" id="PS50102">
    <property type="entry name" value="RRM"/>
    <property type="match status" value="1"/>
</dbReference>
<evidence type="ECO:0000259" key="8">
    <source>
        <dbReference type="PROSITE" id="PS50102"/>
    </source>
</evidence>
<keyword evidence="4" id="KW-0508">mRNA splicing</keyword>
<dbReference type="HOGENOM" id="CLU_603088_0_0_1"/>
<dbReference type="AlphaFoldDB" id="B4MST2"/>
<dbReference type="PANTHER" id="PTHR15481">
    <property type="entry name" value="RIBONUCLEIC ACID BINDING PROTEIN S1"/>
    <property type="match status" value="1"/>
</dbReference>
<keyword evidence="10" id="KW-1185">Reference proteome</keyword>
<evidence type="ECO:0000256" key="5">
    <source>
        <dbReference type="ARBA" id="ARBA00023242"/>
    </source>
</evidence>
<keyword evidence="2" id="KW-0507">mRNA processing</keyword>
<feature type="compositionally biased region" description="Polar residues" evidence="7">
    <location>
        <begin position="144"/>
        <end position="160"/>
    </location>
</feature>
<organism evidence="9 10">
    <name type="scientific">Drosophila willistoni</name>
    <name type="common">Fruit fly</name>
    <dbReference type="NCBI Taxonomy" id="7260"/>
    <lineage>
        <taxon>Eukaryota</taxon>
        <taxon>Metazoa</taxon>
        <taxon>Ecdysozoa</taxon>
        <taxon>Arthropoda</taxon>
        <taxon>Hexapoda</taxon>
        <taxon>Insecta</taxon>
        <taxon>Pterygota</taxon>
        <taxon>Neoptera</taxon>
        <taxon>Endopterygota</taxon>
        <taxon>Diptera</taxon>
        <taxon>Brachycera</taxon>
        <taxon>Muscomorpha</taxon>
        <taxon>Ephydroidea</taxon>
        <taxon>Drosophilidae</taxon>
        <taxon>Drosophila</taxon>
        <taxon>Sophophora</taxon>
    </lineage>
</organism>
<evidence type="ECO:0000313" key="9">
    <source>
        <dbReference type="EMBL" id="EDW75171.2"/>
    </source>
</evidence>